<protein>
    <submittedName>
        <fullName evidence="1">Uncharacterized protein</fullName>
    </submittedName>
</protein>
<dbReference type="GeneTree" id="ENSGT01040000244514"/>
<organism evidence="1 2">
    <name type="scientific">Serinus canaria</name>
    <name type="common">Island canary</name>
    <name type="synonym">Fringilla canaria</name>
    <dbReference type="NCBI Taxonomy" id="9135"/>
    <lineage>
        <taxon>Eukaryota</taxon>
        <taxon>Metazoa</taxon>
        <taxon>Chordata</taxon>
        <taxon>Craniata</taxon>
        <taxon>Vertebrata</taxon>
        <taxon>Euteleostomi</taxon>
        <taxon>Archelosauria</taxon>
        <taxon>Archosauria</taxon>
        <taxon>Dinosauria</taxon>
        <taxon>Saurischia</taxon>
        <taxon>Theropoda</taxon>
        <taxon>Coelurosauria</taxon>
        <taxon>Aves</taxon>
        <taxon>Neognathae</taxon>
        <taxon>Neoaves</taxon>
        <taxon>Telluraves</taxon>
        <taxon>Australaves</taxon>
        <taxon>Passeriformes</taxon>
        <taxon>Passeroidea</taxon>
        <taxon>Fringillidae</taxon>
        <taxon>Carduelinae</taxon>
        <taxon>Serinus</taxon>
    </lineage>
</organism>
<evidence type="ECO:0000313" key="1">
    <source>
        <dbReference type="Ensembl" id="ENSSCAP00000019284.1"/>
    </source>
</evidence>
<reference evidence="1" key="2">
    <citation type="submission" date="2025-09" db="UniProtKB">
        <authorList>
            <consortium name="Ensembl"/>
        </authorList>
    </citation>
    <scope>IDENTIFICATION</scope>
</reference>
<proteinExistence type="predicted"/>
<dbReference type="Proteomes" id="UP000694409">
    <property type="component" value="Unassembled WGS sequence"/>
</dbReference>
<reference evidence="1" key="1">
    <citation type="submission" date="2025-08" db="UniProtKB">
        <authorList>
            <consortium name="Ensembl"/>
        </authorList>
    </citation>
    <scope>IDENTIFICATION</scope>
</reference>
<evidence type="ECO:0000313" key="2">
    <source>
        <dbReference type="Proteomes" id="UP000694409"/>
    </source>
</evidence>
<dbReference type="Ensembl" id="ENSSCAT00000021534.1">
    <property type="protein sequence ID" value="ENSSCAP00000019284.1"/>
    <property type="gene ID" value="ENSSCAG00000013919.1"/>
</dbReference>
<name>A0A8C9NLL4_SERCA</name>
<dbReference type="AlphaFoldDB" id="A0A8C9NLL4"/>
<keyword evidence="2" id="KW-1185">Reference proteome</keyword>
<sequence length="64" mass="7226">MLYNLFCEETFPNIQSKPNPVQLEAISPHFYPPLKGQTCVVHYTGKCGLCSVLFPLLPLHAFTM</sequence>
<accession>A0A8C9NLL4</accession>